<dbReference type="InterPro" id="IPR018060">
    <property type="entry name" value="HTH_AraC"/>
</dbReference>
<organism evidence="5 6">
    <name type="scientific">Piscinibacter sakaiensis</name>
    <name type="common">Ideonella sakaiensis</name>
    <dbReference type="NCBI Taxonomy" id="1547922"/>
    <lineage>
        <taxon>Bacteria</taxon>
        <taxon>Pseudomonadati</taxon>
        <taxon>Pseudomonadota</taxon>
        <taxon>Betaproteobacteria</taxon>
        <taxon>Burkholderiales</taxon>
        <taxon>Sphaerotilaceae</taxon>
        <taxon>Piscinibacter</taxon>
    </lineage>
</organism>
<feature type="domain" description="HTH araC/xylS-type" evidence="4">
    <location>
        <begin position="224"/>
        <end position="324"/>
    </location>
</feature>
<dbReference type="STRING" id="1547922.ISF6_4665"/>
<evidence type="ECO:0000313" key="5">
    <source>
        <dbReference type="EMBL" id="GAP34490.1"/>
    </source>
</evidence>
<keyword evidence="1" id="KW-0805">Transcription regulation</keyword>
<evidence type="ECO:0000313" key="6">
    <source>
        <dbReference type="Proteomes" id="UP000037660"/>
    </source>
</evidence>
<dbReference type="GO" id="GO:0043565">
    <property type="term" value="F:sequence-specific DNA binding"/>
    <property type="evidence" value="ECO:0007669"/>
    <property type="project" value="InterPro"/>
</dbReference>
<dbReference type="GO" id="GO:0003700">
    <property type="term" value="F:DNA-binding transcription factor activity"/>
    <property type="evidence" value="ECO:0007669"/>
    <property type="project" value="InterPro"/>
</dbReference>
<dbReference type="PANTHER" id="PTHR46796">
    <property type="entry name" value="HTH-TYPE TRANSCRIPTIONAL ACTIVATOR RHAS-RELATED"/>
    <property type="match status" value="1"/>
</dbReference>
<comment type="caution">
    <text evidence="5">The sequence shown here is derived from an EMBL/GenBank/DDBJ whole genome shotgun (WGS) entry which is preliminary data.</text>
</comment>
<dbReference type="InterPro" id="IPR035418">
    <property type="entry name" value="AraC-bd_2"/>
</dbReference>
<evidence type="ECO:0000256" key="2">
    <source>
        <dbReference type="ARBA" id="ARBA00023125"/>
    </source>
</evidence>
<dbReference type="PROSITE" id="PS01124">
    <property type="entry name" value="HTH_ARAC_FAMILY_2"/>
    <property type="match status" value="1"/>
</dbReference>
<keyword evidence="6" id="KW-1185">Reference proteome</keyword>
<dbReference type="Gene3D" id="1.10.10.60">
    <property type="entry name" value="Homeodomain-like"/>
    <property type="match status" value="1"/>
</dbReference>
<dbReference type="PANTHER" id="PTHR46796:SF12">
    <property type="entry name" value="HTH-TYPE DNA-BINDING TRANSCRIPTIONAL ACTIVATOR EUTR"/>
    <property type="match status" value="1"/>
</dbReference>
<dbReference type="SMART" id="SM00342">
    <property type="entry name" value="HTH_ARAC"/>
    <property type="match status" value="1"/>
</dbReference>
<dbReference type="Pfam" id="PF12833">
    <property type="entry name" value="HTH_18"/>
    <property type="match status" value="1"/>
</dbReference>
<evidence type="ECO:0000256" key="3">
    <source>
        <dbReference type="ARBA" id="ARBA00023163"/>
    </source>
</evidence>
<sequence length="332" mass="35885">MSLNPGEVPELFDIETRSVDESREYVRSFVGHSRVNPVRERLALRYAVTSLGGLHAVKACSPDGAEFVHEDSGFAGLSVTLPIQGSLLIEAGGQVVEAGPADGAVVDVGGRRRSVYGGGLEMAYIVFEAALLREALAARLGREVTRFAFAPRFDRGLPNARLLTQLALAMVDGVRGEAPLLCAPIATHHLRQAMIDALVDGLPHDHAPLIRFAGTPGLLARPLRRAVEFMQAHAGTVLGLKDLAAAASTSPRSLQLAFQQAYGMTPMGYLRELRLQRVREDLLDPLQTGSVGSVARRWGFVHLGNFAGRYARRFGERPGETRRRGGRTPPGR</sequence>
<reference evidence="5 6" key="2">
    <citation type="journal article" date="2016" name="Science">
        <title>A bacterium that degrades and assimilates poly(ethylene terephthalate).</title>
        <authorList>
            <person name="Yoshida S."/>
            <person name="Hiraga K."/>
            <person name="Takehana T."/>
            <person name="Taniguchi I."/>
            <person name="Yamaji H."/>
            <person name="Maeda Y."/>
            <person name="Toyohara K."/>
            <person name="Miyamoto K."/>
            <person name="Kimura Y."/>
            <person name="Oda K."/>
        </authorList>
    </citation>
    <scope>NUCLEOTIDE SEQUENCE [LARGE SCALE GENOMIC DNA]</scope>
    <source>
        <strain evidence="6">NBRC 110686 / TISTR 2288 / 201-F6</strain>
    </source>
</reference>
<dbReference type="EMBL" id="BBYR01000007">
    <property type="protein sequence ID" value="GAP34490.1"/>
    <property type="molecule type" value="Genomic_DNA"/>
</dbReference>
<dbReference type="Proteomes" id="UP000037660">
    <property type="component" value="Unassembled WGS sequence"/>
</dbReference>
<evidence type="ECO:0000259" key="4">
    <source>
        <dbReference type="PROSITE" id="PS01124"/>
    </source>
</evidence>
<dbReference type="SUPFAM" id="SSF46689">
    <property type="entry name" value="Homeodomain-like"/>
    <property type="match status" value="1"/>
</dbReference>
<evidence type="ECO:0000256" key="1">
    <source>
        <dbReference type="ARBA" id="ARBA00023015"/>
    </source>
</evidence>
<dbReference type="InterPro" id="IPR050204">
    <property type="entry name" value="AraC_XylS_family_regulators"/>
</dbReference>
<dbReference type="InterPro" id="IPR009057">
    <property type="entry name" value="Homeodomain-like_sf"/>
</dbReference>
<proteinExistence type="predicted"/>
<name>A0A0K8NX33_PISS1</name>
<dbReference type="AlphaFoldDB" id="A0A0K8NX33"/>
<gene>
    <name evidence="5" type="ORF">ISF6_4665</name>
</gene>
<dbReference type="Pfam" id="PF14525">
    <property type="entry name" value="AraC_binding_2"/>
    <property type="match status" value="1"/>
</dbReference>
<keyword evidence="2" id="KW-0238">DNA-binding</keyword>
<reference evidence="6" key="1">
    <citation type="submission" date="2015-07" db="EMBL/GenBank/DDBJ databases">
        <title>Discovery of a poly(ethylene terephthalate assimilation.</title>
        <authorList>
            <person name="Yoshida S."/>
            <person name="Hiraga K."/>
            <person name="Takehana T."/>
            <person name="Taniguchi I."/>
            <person name="Yamaji H."/>
            <person name="Maeda Y."/>
            <person name="Toyohara K."/>
            <person name="Miyamoto K."/>
            <person name="Kimura Y."/>
            <person name="Oda K."/>
        </authorList>
    </citation>
    <scope>NUCLEOTIDE SEQUENCE [LARGE SCALE GENOMIC DNA]</scope>
    <source>
        <strain evidence="6">NBRC 110686 / TISTR 2288 / 201-F6</strain>
    </source>
</reference>
<protein>
    <submittedName>
        <fullName evidence="5">Putative transcriptional regulator, AraC family</fullName>
    </submittedName>
</protein>
<keyword evidence="3" id="KW-0804">Transcription</keyword>
<accession>A0A0K8NX33</accession>